<name>A0A098BWC9_9NOCA</name>
<organism evidence="1 2">
    <name type="scientific">Rhodococcus ruber</name>
    <dbReference type="NCBI Taxonomy" id="1830"/>
    <lineage>
        <taxon>Bacteria</taxon>
        <taxon>Bacillati</taxon>
        <taxon>Actinomycetota</taxon>
        <taxon>Actinomycetes</taxon>
        <taxon>Mycobacteriales</taxon>
        <taxon>Nocardiaceae</taxon>
        <taxon>Rhodococcus</taxon>
    </lineage>
</organism>
<sequence>MNAPRRRRVIAVVTTALLAVTGCGTDSPTDPRPVPVPEPPVAYTHVWSADPDIDLFGRGAELVRAAVESGLRTFNYGTKFTFPGYFDAIGAPYDFDHGEVWAHLVRPSRVDPPPWRATYFHHLTMLSAGNSEITAAVCEYRVKTEPGLNLSFDPMKWVWAVTLRNTVDTPGAAGIPDTDPEGHDPRAAIAPDWNVFGTWKIVQLRTGGPNWVIPDTCTAWWHERFPTFELRDGLLSPPPGFEPPTMPVAQQYPEWIGPASAG</sequence>
<dbReference type="AlphaFoldDB" id="A0A098BWC9"/>
<accession>A0A098BWC9</accession>
<evidence type="ECO:0000313" key="2">
    <source>
        <dbReference type="Proteomes" id="UP000042997"/>
    </source>
</evidence>
<reference evidence="1 2" key="1">
    <citation type="journal article" date="2014" name="Genome Announc.">
        <title>Draft Genome Sequence of Propane- and Butane-Oxidizing Actinobacterium Rhodococcus ruber IEGM 231.</title>
        <authorList>
            <person name="Ivshina I.B."/>
            <person name="Kuyukina M.S."/>
            <person name="Krivoruchko A.V."/>
            <person name="Barbe V."/>
            <person name="Fischer C."/>
        </authorList>
    </citation>
    <scope>NUCLEOTIDE SEQUENCE [LARGE SCALE GENOMIC DNA]</scope>
</reference>
<gene>
    <name evidence="1" type="ORF">RHRU231_960041</name>
</gene>
<dbReference type="OrthoDB" id="4579707at2"/>
<dbReference type="PROSITE" id="PS51257">
    <property type="entry name" value="PROKAR_LIPOPROTEIN"/>
    <property type="match status" value="1"/>
</dbReference>
<protein>
    <recommendedName>
        <fullName evidence="3">Lipoprotein</fullName>
    </recommendedName>
</protein>
<dbReference type="eggNOG" id="ENOG5031Z6U">
    <property type="taxonomic scope" value="Bacteria"/>
</dbReference>
<evidence type="ECO:0000313" key="1">
    <source>
        <dbReference type="EMBL" id="CDZ92512.1"/>
    </source>
</evidence>
<dbReference type="Proteomes" id="UP000042997">
    <property type="component" value="Unassembled WGS sequence"/>
</dbReference>
<evidence type="ECO:0008006" key="3">
    <source>
        <dbReference type="Google" id="ProtNLM"/>
    </source>
</evidence>
<dbReference type="RefSeq" id="WP_040275757.1">
    <property type="nucleotide sequence ID" value="NZ_JAGGMX010000001.1"/>
</dbReference>
<dbReference type="EMBL" id="CCSD01000112">
    <property type="protein sequence ID" value="CDZ92512.1"/>
    <property type="molecule type" value="Genomic_DNA"/>
</dbReference>
<proteinExistence type="predicted"/>